<evidence type="ECO:0000313" key="2">
    <source>
        <dbReference type="EMBL" id="TVT97927.1"/>
    </source>
</evidence>
<dbReference type="SUPFAM" id="SSF54518">
    <property type="entry name" value="Tubby C-terminal domain-like"/>
    <property type="match status" value="1"/>
</dbReference>
<comment type="similarity">
    <text evidence="1">Belongs to the LOR family.</text>
</comment>
<proteinExistence type="inferred from homology"/>
<dbReference type="InterPro" id="IPR007612">
    <property type="entry name" value="LOR"/>
</dbReference>
<dbReference type="PANTHER" id="PTHR31087">
    <property type="match status" value="1"/>
</dbReference>
<dbReference type="Gramene" id="TVT97927">
    <property type="protein sequence ID" value="TVT97927"/>
    <property type="gene ID" value="EJB05_56798"/>
</dbReference>
<dbReference type="Proteomes" id="UP000324897">
    <property type="component" value="Unassembled WGS sequence"/>
</dbReference>
<dbReference type="PANTHER" id="PTHR31087:SF167">
    <property type="entry name" value="PROTEIN LURP1"/>
    <property type="match status" value="1"/>
</dbReference>
<dbReference type="InterPro" id="IPR038595">
    <property type="entry name" value="LOR_sf"/>
</dbReference>
<protein>
    <recommendedName>
        <fullName evidence="4">Tubby C-terminal domain-containing protein</fullName>
    </recommendedName>
</protein>
<evidence type="ECO:0000313" key="3">
    <source>
        <dbReference type="Proteomes" id="UP000324897"/>
    </source>
</evidence>
<evidence type="ECO:0000256" key="1">
    <source>
        <dbReference type="ARBA" id="ARBA00005437"/>
    </source>
</evidence>
<comment type="caution">
    <text evidence="2">The sequence shown here is derived from an EMBL/GenBank/DDBJ whole genome shotgun (WGS) entry which is preliminary data.</text>
</comment>
<sequence>MAAPLVVVGSRFCVPYPYVLPLTFTTKLSGGCTVTDAGGAVVLQINVPLFRPCPRRVLLDPGRVPLLSVERKQGFGQASPVWHVFRGDRNNESDLLFTVNALSMRASRLHLNVFLAENTAQDVADFRIKGDFSRSCYFYLGNYSDVMIASMNHLDSFGRRMFGVSVFPQVDYAFITTLVVILCSLWG</sequence>
<dbReference type="Pfam" id="PF04525">
    <property type="entry name" value="LOR"/>
    <property type="match status" value="1"/>
</dbReference>
<gene>
    <name evidence="2" type="ORF">EJB05_56798</name>
</gene>
<evidence type="ECO:0008006" key="4">
    <source>
        <dbReference type="Google" id="ProtNLM"/>
    </source>
</evidence>
<dbReference type="Gene3D" id="2.40.160.200">
    <property type="entry name" value="LURP1-related"/>
    <property type="match status" value="1"/>
</dbReference>
<accession>A0A5J9SF83</accession>
<organism evidence="2 3">
    <name type="scientific">Eragrostis curvula</name>
    <name type="common">weeping love grass</name>
    <dbReference type="NCBI Taxonomy" id="38414"/>
    <lineage>
        <taxon>Eukaryota</taxon>
        <taxon>Viridiplantae</taxon>
        <taxon>Streptophyta</taxon>
        <taxon>Embryophyta</taxon>
        <taxon>Tracheophyta</taxon>
        <taxon>Spermatophyta</taxon>
        <taxon>Magnoliopsida</taxon>
        <taxon>Liliopsida</taxon>
        <taxon>Poales</taxon>
        <taxon>Poaceae</taxon>
        <taxon>PACMAD clade</taxon>
        <taxon>Chloridoideae</taxon>
        <taxon>Eragrostideae</taxon>
        <taxon>Eragrostidinae</taxon>
        <taxon>Eragrostis</taxon>
    </lineage>
</organism>
<dbReference type="EMBL" id="RWGY01000921">
    <property type="protein sequence ID" value="TVT97927.1"/>
    <property type="molecule type" value="Genomic_DNA"/>
</dbReference>
<reference evidence="2 3" key="1">
    <citation type="journal article" date="2019" name="Sci. Rep.">
        <title>A high-quality genome of Eragrostis curvula grass provides insights into Poaceae evolution and supports new strategies to enhance forage quality.</title>
        <authorList>
            <person name="Carballo J."/>
            <person name="Santos B.A.C.M."/>
            <person name="Zappacosta D."/>
            <person name="Garbus I."/>
            <person name="Selva J.P."/>
            <person name="Gallo C.A."/>
            <person name="Diaz A."/>
            <person name="Albertini E."/>
            <person name="Caccamo M."/>
            <person name="Echenique V."/>
        </authorList>
    </citation>
    <scope>NUCLEOTIDE SEQUENCE [LARGE SCALE GENOMIC DNA]</scope>
    <source>
        <strain evidence="3">cv. Victoria</strain>
        <tissue evidence="2">Leaf</tissue>
    </source>
</reference>
<keyword evidence="3" id="KW-1185">Reference proteome</keyword>
<dbReference type="AlphaFoldDB" id="A0A5J9SF83"/>
<name>A0A5J9SF83_9POAL</name>
<dbReference type="InterPro" id="IPR025659">
    <property type="entry name" value="Tubby-like_C"/>
</dbReference>